<evidence type="ECO:0000256" key="3">
    <source>
        <dbReference type="ARBA" id="ARBA00022801"/>
    </source>
</evidence>
<dbReference type="GO" id="GO:0003676">
    <property type="term" value="F:nucleic acid binding"/>
    <property type="evidence" value="ECO:0007669"/>
    <property type="project" value="InterPro"/>
</dbReference>
<dbReference type="InterPro" id="IPR011545">
    <property type="entry name" value="DEAD/DEAH_box_helicase_dom"/>
</dbReference>
<evidence type="ECO:0000256" key="5">
    <source>
        <dbReference type="ARBA" id="ARBA00022840"/>
    </source>
</evidence>
<comment type="catalytic activity">
    <reaction evidence="7">
        <text>ATP + H2O = ADP + phosphate + H(+)</text>
        <dbReference type="Rhea" id="RHEA:13065"/>
        <dbReference type="ChEBI" id="CHEBI:15377"/>
        <dbReference type="ChEBI" id="CHEBI:15378"/>
        <dbReference type="ChEBI" id="CHEBI:30616"/>
        <dbReference type="ChEBI" id="CHEBI:43474"/>
        <dbReference type="ChEBI" id="CHEBI:456216"/>
    </reaction>
</comment>
<evidence type="ECO:0000259" key="9">
    <source>
        <dbReference type="PROSITE" id="PS51194"/>
    </source>
</evidence>
<dbReference type="Gene3D" id="1.10.10.10">
    <property type="entry name" value="Winged helix-like DNA-binding domain superfamily/Winged helix DNA-binding domain"/>
    <property type="match status" value="1"/>
</dbReference>
<dbReference type="GO" id="GO:0043138">
    <property type="term" value="F:3'-5' DNA helicase activity"/>
    <property type="evidence" value="ECO:0007669"/>
    <property type="project" value="UniProtKB-EC"/>
</dbReference>
<keyword evidence="7" id="KW-0539">Nucleus</keyword>
<dbReference type="InterPro" id="IPR032284">
    <property type="entry name" value="RecQ_Zn-bd"/>
</dbReference>
<dbReference type="NCBIfam" id="TIGR00614">
    <property type="entry name" value="recQ_fam"/>
    <property type="match status" value="1"/>
</dbReference>
<dbReference type="SMART" id="SM00487">
    <property type="entry name" value="DEXDc"/>
    <property type="match status" value="1"/>
</dbReference>
<protein>
    <recommendedName>
        <fullName evidence="7">ATP-dependent DNA helicase</fullName>
        <ecNumber evidence="7">5.6.2.4</ecNumber>
    </recommendedName>
</protein>
<dbReference type="Pfam" id="PF00271">
    <property type="entry name" value="Helicase_C"/>
    <property type="match status" value="1"/>
</dbReference>
<dbReference type="GO" id="GO:0000724">
    <property type="term" value="P:double-strand break repair via homologous recombination"/>
    <property type="evidence" value="ECO:0007669"/>
    <property type="project" value="TreeGrafter"/>
</dbReference>
<dbReference type="GO" id="GO:0005694">
    <property type="term" value="C:chromosome"/>
    <property type="evidence" value="ECO:0007669"/>
    <property type="project" value="TreeGrafter"/>
</dbReference>
<evidence type="ECO:0000256" key="1">
    <source>
        <dbReference type="ARBA" id="ARBA00005446"/>
    </source>
</evidence>
<dbReference type="OrthoDB" id="10261556at2759"/>
<comment type="similarity">
    <text evidence="1 7">Belongs to the helicase family. RecQ subfamily.</text>
</comment>
<evidence type="ECO:0000313" key="11">
    <source>
        <dbReference type="Proteomes" id="UP000696280"/>
    </source>
</evidence>
<evidence type="ECO:0000259" key="8">
    <source>
        <dbReference type="PROSITE" id="PS51192"/>
    </source>
</evidence>
<dbReference type="GO" id="GO:0016787">
    <property type="term" value="F:hydrolase activity"/>
    <property type="evidence" value="ECO:0007669"/>
    <property type="project" value="UniProtKB-KW"/>
</dbReference>
<keyword evidence="3 7" id="KW-0378">Hydrolase</keyword>
<keyword evidence="11" id="KW-1185">Reference proteome</keyword>
<feature type="domain" description="Helicase C-terminal" evidence="9">
    <location>
        <begin position="311"/>
        <end position="458"/>
    </location>
</feature>
<accession>A0A9N9KV60</accession>
<dbReference type="Pfam" id="PF16124">
    <property type="entry name" value="RecQ_Zn_bind"/>
    <property type="match status" value="1"/>
</dbReference>
<gene>
    <name evidence="10" type="ORF">HYFRA_00006575</name>
</gene>
<sequence length="747" mass="83278">MPSKPDDEDDFGLSSGDEADLLAMTDFVEGTKRKADDDGIPPAKRVALALDTDSLALATTTLTQNFGLKAFRLKQEQVISRILAGGSATVVFPTGGGKSLCYQVPGLVFSELDRKLDTRGPSDCGVTLVVSPLIALMKDQVDALVRRGIKAATLDSTKSMEEFRQTSDMLRTGQLKLLYCAPERLNNEGFVEQMKNVRGGIRLLAVDEAHCISEWGHAFRPDYLKISRFAKEIKAERVICLTATATPRVASDICRAFDIDEEHGLFRTSTYRPNLRLIAESGPSKKELAPKLRACFPRISSHKLHIRLEILGKQALTKYLRQNPGPSIVYVTLQKQTEELAAELRRQYFKARAFHAGLETAVKTQLQEEFMRNDDLVIVATIAFGMGIDKANIRNVIHYNIPSSLESYSQEIGRAGRDGKISNCVFFVCGEDLHLREMFARGDLPSKDSVRGVLQDIFDSSTVNLKIGAEFQRNQSQQSREFDVRPTTLSNIYAQLELTHQLIRATTPVYTKYQYTATGRYDSQARSDQSLAGKAVYSFGKKAAKWYHLDVDGASRSVRVPRTDIVRKLNDWQQEGIIELKPGGVQNVYRVTDKLPKTASEVEQLTEAIYSLMVKREEEALGRSEAVLSLVTDEKCFSRSLAQHFGDDLPDGKEECGHCNWCETHQGVMPQIPPVVKFDGKRFGAILRQVPARDDPRLLAKIAFGITSPRITALKLSKDPIFGSMDDHDFPGLLRAFTVECNKANKL</sequence>
<dbReference type="PROSITE" id="PS51192">
    <property type="entry name" value="HELICASE_ATP_BIND_1"/>
    <property type="match status" value="1"/>
</dbReference>
<evidence type="ECO:0000256" key="4">
    <source>
        <dbReference type="ARBA" id="ARBA00022806"/>
    </source>
</evidence>
<dbReference type="Proteomes" id="UP000696280">
    <property type="component" value="Unassembled WGS sequence"/>
</dbReference>
<dbReference type="AlphaFoldDB" id="A0A9N9KV60"/>
<dbReference type="GO" id="GO:0005737">
    <property type="term" value="C:cytoplasm"/>
    <property type="evidence" value="ECO:0007669"/>
    <property type="project" value="TreeGrafter"/>
</dbReference>
<dbReference type="SUPFAM" id="SSF52540">
    <property type="entry name" value="P-loop containing nucleoside triphosphate hydrolases"/>
    <property type="match status" value="1"/>
</dbReference>
<dbReference type="InterPro" id="IPR014001">
    <property type="entry name" value="Helicase_ATP-bd"/>
</dbReference>
<dbReference type="CDD" id="cd18018">
    <property type="entry name" value="DEXHc_RecQ4-like"/>
    <property type="match status" value="1"/>
</dbReference>
<keyword evidence="5 7" id="KW-0067">ATP-binding</keyword>
<comment type="caution">
    <text evidence="10">The sequence shown here is derived from an EMBL/GenBank/DDBJ whole genome shotgun (WGS) entry which is preliminary data.</text>
</comment>
<dbReference type="InterPro" id="IPR027417">
    <property type="entry name" value="P-loop_NTPase"/>
</dbReference>
<dbReference type="GO" id="GO:0005524">
    <property type="term" value="F:ATP binding"/>
    <property type="evidence" value="ECO:0007669"/>
    <property type="project" value="UniProtKB-KW"/>
</dbReference>
<evidence type="ECO:0000256" key="2">
    <source>
        <dbReference type="ARBA" id="ARBA00022741"/>
    </source>
</evidence>
<dbReference type="Pfam" id="PF00270">
    <property type="entry name" value="DEAD"/>
    <property type="match status" value="1"/>
</dbReference>
<keyword evidence="4 7" id="KW-0347">Helicase</keyword>
<dbReference type="InterPro" id="IPR004589">
    <property type="entry name" value="DNA_helicase_ATP-dep_RecQ"/>
</dbReference>
<dbReference type="PANTHER" id="PTHR13710:SF120">
    <property type="entry name" value="BIFUNCTIONAL 3'-5' EXONUCLEASE_ATP-DEPENDENT HELICASE WRN"/>
    <property type="match status" value="1"/>
</dbReference>
<feature type="domain" description="Helicase ATP-binding" evidence="8">
    <location>
        <begin position="79"/>
        <end position="263"/>
    </location>
</feature>
<dbReference type="GO" id="GO:0009378">
    <property type="term" value="F:four-way junction helicase activity"/>
    <property type="evidence" value="ECO:0007669"/>
    <property type="project" value="TreeGrafter"/>
</dbReference>
<dbReference type="EMBL" id="CAJVRL010000052">
    <property type="protein sequence ID" value="CAG8953686.1"/>
    <property type="molecule type" value="Genomic_DNA"/>
</dbReference>
<dbReference type="InterPro" id="IPR001650">
    <property type="entry name" value="Helicase_C-like"/>
</dbReference>
<comment type="catalytic activity">
    <reaction evidence="6 7">
        <text>Couples ATP hydrolysis with the unwinding of duplex DNA by translocating in the 3'-5' direction.</text>
        <dbReference type="EC" id="5.6.2.4"/>
    </reaction>
</comment>
<dbReference type="Gene3D" id="3.40.50.300">
    <property type="entry name" value="P-loop containing nucleotide triphosphate hydrolases"/>
    <property type="match status" value="2"/>
</dbReference>
<evidence type="ECO:0000256" key="6">
    <source>
        <dbReference type="ARBA" id="ARBA00034617"/>
    </source>
</evidence>
<comment type="subcellular location">
    <subcellularLocation>
        <location evidence="7">Nucleus</location>
    </subcellularLocation>
</comment>
<dbReference type="EC" id="5.6.2.4" evidence="7"/>
<dbReference type="SMART" id="SM00490">
    <property type="entry name" value="HELICc"/>
    <property type="match status" value="1"/>
</dbReference>
<organism evidence="10 11">
    <name type="scientific">Hymenoscyphus fraxineus</name>
    <dbReference type="NCBI Taxonomy" id="746836"/>
    <lineage>
        <taxon>Eukaryota</taxon>
        <taxon>Fungi</taxon>
        <taxon>Dikarya</taxon>
        <taxon>Ascomycota</taxon>
        <taxon>Pezizomycotina</taxon>
        <taxon>Leotiomycetes</taxon>
        <taxon>Helotiales</taxon>
        <taxon>Helotiaceae</taxon>
        <taxon>Hymenoscyphus</taxon>
    </lineage>
</organism>
<reference evidence="10" key="1">
    <citation type="submission" date="2021-07" db="EMBL/GenBank/DDBJ databases">
        <authorList>
            <person name="Durling M."/>
        </authorList>
    </citation>
    <scope>NUCLEOTIDE SEQUENCE</scope>
</reference>
<name>A0A9N9KV60_9HELO</name>
<dbReference type="PANTHER" id="PTHR13710">
    <property type="entry name" value="DNA HELICASE RECQ FAMILY MEMBER"/>
    <property type="match status" value="1"/>
</dbReference>
<dbReference type="GO" id="GO:0005634">
    <property type="term" value="C:nucleus"/>
    <property type="evidence" value="ECO:0007669"/>
    <property type="project" value="UniProtKB-SubCell"/>
</dbReference>
<evidence type="ECO:0000313" key="10">
    <source>
        <dbReference type="EMBL" id="CAG8953686.1"/>
    </source>
</evidence>
<keyword evidence="2 7" id="KW-0547">Nucleotide-binding</keyword>
<proteinExistence type="inferred from homology"/>
<dbReference type="InterPro" id="IPR036388">
    <property type="entry name" value="WH-like_DNA-bd_sf"/>
</dbReference>
<evidence type="ECO:0000256" key="7">
    <source>
        <dbReference type="RuleBase" id="RU364117"/>
    </source>
</evidence>
<dbReference type="PROSITE" id="PS51194">
    <property type="entry name" value="HELICASE_CTER"/>
    <property type="match status" value="1"/>
</dbReference>